<feature type="chain" id="PRO_5028264926" evidence="2">
    <location>
        <begin position="20"/>
        <end position="1122"/>
    </location>
</feature>
<evidence type="ECO:0000256" key="1">
    <source>
        <dbReference type="SAM" id="Phobius"/>
    </source>
</evidence>
<dbReference type="PANTHER" id="PTHR14705">
    <property type="entry name" value="CATION CHANNEL SPERM-ASSOCIATED PROTEIN SUBUNIT BETA"/>
    <property type="match status" value="1"/>
</dbReference>
<dbReference type="Pfam" id="PF21548">
    <property type="entry name" value="CATSPERB_2nd"/>
    <property type="match status" value="1"/>
</dbReference>
<dbReference type="InterPro" id="IPR048786">
    <property type="entry name" value="CATSPERB_N"/>
</dbReference>
<feature type="domain" description="CATSPERB head" evidence="6">
    <location>
        <begin position="545"/>
        <end position="717"/>
    </location>
</feature>
<evidence type="ECO:0000256" key="2">
    <source>
        <dbReference type="SAM" id="SignalP"/>
    </source>
</evidence>
<dbReference type="Pfam" id="PF15149">
    <property type="entry name" value="CATSPERB_C"/>
    <property type="match status" value="1"/>
</dbReference>
<sequence length="1122" mass="127152">MELLWLYILLGAVLKLSSGIAYNKRGVSTSSFACYTDIFANDTAKFKAIKLYLPRTSLKVICHLYNINEEDTKENRRKNLLLYSSAGLAPSIQIFNSTYSKVFFFEPTLGEEDEEVDSWSINIPRKKITYNTDIAPIEEWFVKFNMHHGLGMFTTEGTLLDIMREPILQWVFRLGTYVVIEKTISDIKKLKVAKSPCASDVAIAGAIYNKKDNGIVIGVTYDGFMSRDVIWQNLTNNVCVLMDYDCSGLALVDIILTNTRLIMLTTLGLFVSEDLRYPSKHKLKFNKPALCGFEMDDYYTAKIWYNLQCLANRENYEADYVSLSFNKDKTLSQESTCFYSNDSFIKWHSCLPHKSQAEKHISRRVVSFLVDYEQNTGIALLSQKDETLVSVHKLTDDGALDKKTKFPPFIFPGNSLKPTGLFFHQGSHFVYVYGNQIWGSFDGGNTFIPLIILINETIVNADSCVYTQGIVYVSDKANIYYTKAGVTAYTFLTTMPLGVFSMYFDHLGILNHISFNSTSIDGLSVSVVDRNTLMEETDLGFDGPLSPHYVTEEQMLFFHYGPPDTMPTFTNLQNGKRIDYLPGGSGVINTIFPRMNPKGIVSSILVDVLEHFPIESVTDSPCTANTLTILPTNSTTTVYQLVLSTAGTNVFKASDVEKTVVIPGTSSFFITEVLDDLNALGITTLPEKMLLNYSFPPDEWFMYDFGTTNGRKWKIVVDTCRHIVQQFDDLPLHAIKYLDLGQQLRFSFRVTPVNTAFIVFHQYMMRVLIGRPNLLDMTAADYWDDNHSYVFNIIVRSKFFEQGKTTVAVVMPYASLLCDVVCIILTLKSSCSYLKATHYVLPYKLSPSDWLSPENTFGYNNSEINKYLKVLPVNYRPPSVMGIAVPLTDNFYNADPSKPRMRDYFEGSKKSGKYKQCANKSSRAKCKCADYMKLSFSVAFSDCKEKALRMKFPVVKLPLYFVVEDEGHFVNLTSPYFVTIKEVNNRTNWIVSGTNETFSLIKLRLYLEKKVKTKLYNPDGLTISISGSELFHFRVSTIPGVSFCNLFDEFQIYVDDSPLAFPGQYLISTVVAVSIGGILFTAFLLHIYEIQIVNFFKRKKPRNKVESKTSVATEASYESNES</sequence>
<evidence type="ECO:0000259" key="4">
    <source>
        <dbReference type="Pfam" id="PF21541"/>
    </source>
</evidence>
<dbReference type="Proteomes" id="UP001652622">
    <property type="component" value="Unplaced"/>
</dbReference>
<feature type="domain" description="Cation channel sperm-associated auxiliary subunit beta N-terminal" evidence="4">
    <location>
        <begin position="32"/>
        <end position="161"/>
    </location>
</feature>
<keyword evidence="1" id="KW-0812">Transmembrane</keyword>
<protein>
    <submittedName>
        <fullName evidence="9">Cation channel sperm-associated auxiliary subunit beta</fullName>
    </submittedName>
</protein>
<accession>A0A6P9C374</accession>
<dbReference type="InterPro" id="IPR048788">
    <property type="entry name" value="CATSPERB_2nd"/>
</dbReference>
<feature type="domain" description="Cation channel sperm-associated auxiliary subunit beta 2nd" evidence="5">
    <location>
        <begin position="180"/>
        <end position="513"/>
    </location>
</feature>
<reference evidence="9" key="1">
    <citation type="submission" date="2025-08" db="UniProtKB">
        <authorList>
            <consortium name="RefSeq"/>
        </authorList>
    </citation>
    <scope>IDENTIFICATION</scope>
    <source>
        <tissue evidence="9">Blood</tissue>
    </source>
</reference>
<keyword evidence="8" id="KW-1185">Reference proteome</keyword>
<organism evidence="8 9">
    <name type="scientific">Pantherophis guttatus</name>
    <name type="common">Corn snake</name>
    <name type="synonym">Elaphe guttata</name>
    <dbReference type="NCBI Taxonomy" id="94885"/>
    <lineage>
        <taxon>Eukaryota</taxon>
        <taxon>Metazoa</taxon>
        <taxon>Chordata</taxon>
        <taxon>Craniata</taxon>
        <taxon>Vertebrata</taxon>
        <taxon>Euteleostomi</taxon>
        <taxon>Lepidosauria</taxon>
        <taxon>Squamata</taxon>
        <taxon>Bifurcata</taxon>
        <taxon>Unidentata</taxon>
        <taxon>Episquamata</taxon>
        <taxon>Toxicofera</taxon>
        <taxon>Serpentes</taxon>
        <taxon>Colubroidea</taxon>
        <taxon>Colubridae</taxon>
        <taxon>Colubrinae</taxon>
        <taxon>Pantherophis</taxon>
    </lineage>
</organism>
<proteinExistence type="predicted"/>
<dbReference type="GO" id="GO:0005929">
    <property type="term" value="C:cilium"/>
    <property type="evidence" value="ECO:0007669"/>
    <property type="project" value="TreeGrafter"/>
</dbReference>
<dbReference type="Pfam" id="PF22830">
    <property type="entry name" value="CATSPERB_head"/>
    <property type="match status" value="1"/>
</dbReference>
<gene>
    <name evidence="9" type="primary">CATSPERB</name>
</gene>
<dbReference type="PANTHER" id="PTHR14705:SF0">
    <property type="entry name" value="CATION CHANNEL SPERM-ASSOCIATED AUXILIARY SUBUNIT BETA"/>
    <property type="match status" value="1"/>
</dbReference>
<feature type="domain" description="CATSPERB Ig-like" evidence="7">
    <location>
        <begin position="725"/>
        <end position="829"/>
    </location>
</feature>
<dbReference type="AlphaFoldDB" id="A0A6P9C374"/>
<dbReference type="GO" id="GO:0036128">
    <property type="term" value="C:CatSper complex"/>
    <property type="evidence" value="ECO:0007669"/>
    <property type="project" value="InterPro"/>
</dbReference>
<keyword evidence="1" id="KW-0472">Membrane</keyword>
<evidence type="ECO:0000313" key="8">
    <source>
        <dbReference type="Proteomes" id="UP001652622"/>
    </source>
</evidence>
<dbReference type="Pfam" id="PF21541">
    <property type="entry name" value="CATSPERB_1st"/>
    <property type="match status" value="1"/>
</dbReference>
<evidence type="ECO:0000313" key="9">
    <source>
        <dbReference type="RefSeq" id="XP_034274230.1"/>
    </source>
</evidence>
<evidence type="ECO:0000259" key="5">
    <source>
        <dbReference type="Pfam" id="PF21548"/>
    </source>
</evidence>
<dbReference type="RefSeq" id="XP_034274230.1">
    <property type="nucleotide sequence ID" value="XM_034418339.1"/>
</dbReference>
<dbReference type="InterPro" id="IPR028748">
    <property type="entry name" value="CATSPERB"/>
</dbReference>
<dbReference type="Pfam" id="PF22831">
    <property type="entry name" value="CATSPERB_Ig-like"/>
    <property type="match status" value="1"/>
</dbReference>
<evidence type="ECO:0000259" key="3">
    <source>
        <dbReference type="Pfam" id="PF15149"/>
    </source>
</evidence>
<dbReference type="KEGG" id="pgut:117665917"/>
<dbReference type="OMA" id="KEPFLEW"/>
<evidence type="ECO:0000259" key="6">
    <source>
        <dbReference type="Pfam" id="PF22830"/>
    </source>
</evidence>
<feature type="domain" description="Cation channel sperm-associated protein subunit beta C-terminal" evidence="3">
    <location>
        <begin position="831"/>
        <end position="1092"/>
    </location>
</feature>
<evidence type="ECO:0000259" key="7">
    <source>
        <dbReference type="Pfam" id="PF22831"/>
    </source>
</evidence>
<keyword evidence="2" id="KW-0732">Signal</keyword>
<name>A0A6P9C374_PANGU</name>
<dbReference type="InterPro" id="IPR053903">
    <property type="entry name" value="CATSPERB_head"/>
</dbReference>
<dbReference type="InterPro" id="IPR048789">
    <property type="entry name" value="CATSPERB_C"/>
</dbReference>
<feature type="transmembrane region" description="Helical" evidence="1">
    <location>
        <begin position="1065"/>
        <end position="1088"/>
    </location>
</feature>
<dbReference type="InterPro" id="IPR053904">
    <property type="entry name" value="CATSPERB_Ig-like"/>
</dbReference>
<keyword evidence="1" id="KW-1133">Transmembrane helix</keyword>
<feature type="signal peptide" evidence="2">
    <location>
        <begin position="1"/>
        <end position="19"/>
    </location>
</feature>
<dbReference type="CTD" id="79820"/>
<dbReference type="GeneID" id="117665917"/>